<dbReference type="Pfam" id="PF00892">
    <property type="entry name" value="EamA"/>
    <property type="match status" value="2"/>
</dbReference>
<feature type="domain" description="EamA" evidence="8">
    <location>
        <begin position="153"/>
        <end position="282"/>
    </location>
</feature>
<dbReference type="SUPFAM" id="SSF103481">
    <property type="entry name" value="Multidrug resistance efflux transporter EmrE"/>
    <property type="match status" value="1"/>
</dbReference>
<feature type="transmembrane region" description="Helical" evidence="7">
    <location>
        <begin position="71"/>
        <end position="92"/>
    </location>
</feature>
<evidence type="ECO:0000256" key="2">
    <source>
        <dbReference type="ARBA" id="ARBA00007362"/>
    </source>
</evidence>
<comment type="caution">
    <text evidence="9">The sequence shown here is derived from an EMBL/GenBank/DDBJ whole genome shotgun (WGS) entry which is preliminary data.</text>
</comment>
<evidence type="ECO:0000256" key="1">
    <source>
        <dbReference type="ARBA" id="ARBA00004651"/>
    </source>
</evidence>
<keyword evidence="3" id="KW-1003">Cell membrane</keyword>
<name>A0ABW1VR05_9GAMM</name>
<dbReference type="RefSeq" id="WP_212708825.1">
    <property type="nucleotide sequence ID" value="NZ_BAAAFW010000008.1"/>
</dbReference>
<feature type="transmembrane region" description="Helical" evidence="7">
    <location>
        <begin position="152"/>
        <end position="173"/>
    </location>
</feature>
<comment type="similarity">
    <text evidence="2">Belongs to the EamA transporter family.</text>
</comment>
<keyword evidence="6 7" id="KW-0472">Membrane</keyword>
<feature type="transmembrane region" description="Helical" evidence="7">
    <location>
        <begin position="185"/>
        <end position="202"/>
    </location>
</feature>
<sequence length="293" mass="31741">MLNKHAAGAIMIIAGAICYGMPGIILSLALRHGAHTSNIIATQYLFSFILFFVLSEFTRNKKATIPTREKAIALFTGMPLLGVTYCFFQSVFYIGVPTATLLMMQSSWIVPLINAIIRRTPVARKDILLLLCIITGVAIATGVFRGSMRLNIIGISWGLGAALCYSLVILSSSQIAKESRVIDKARLLTLGAFITAICVMKDNVDISPFTTDSYWSLLTAVFSSILPVLLFGLGMPRTAPSLAGMLVTIELPAAYVFSYLILAEKINIDQIVGCLIIVLSLVVPGLIGKYKSR</sequence>
<gene>
    <name evidence="9" type="ORF">ACFP73_12665</name>
</gene>
<keyword evidence="5 7" id="KW-1133">Transmembrane helix</keyword>
<dbReference type="InterPro" id="IPR037185">
    <property type="entry name" value="EmrE-like"/>
</dbReference>
<dbReference type="EMBL" id="JBHSUC010000017">
    <property type="protein sequence ID" value="MFC6362936.1"/>
    <property type="molecule type" value="Genomic_DNA"/>
</dbReference>
<dbReference type="PANTHER" id="PTHR22911">
    <property type="entry name" value="ACYL-MALONYL CONDENSING ENZYME-RELATED"/>
    <property type="match status" value="1"/>
</dbReference>
<evidence type="ECO:0000313" key="10">
    <source>
        <dbReference type="Proteomes" id="UP001596215"/>
    </source>
</evidence>
<reference evidence="10" key="1">
    <citation type="journal article" date="2019" name="Int. J. Syst. Evol. Microbiol.">
        <title>The Global Catalogue of Microorganisms (GCM) 10K type strain sequencing project: providing services to taxonomists for standard genome sequencing and annotation.</title>
        <authorList>
            <consortium name="The Broad Institute Genomics Platform"/>
            <consortium name="The Broad Institute Genome Sequencing Center for Infectious Disease"/>
            <person name="Wu L."/>
            <person name="Ma J."/>
        </authorList>
    </citation>
    <scope>NUCLEOTIDE SEQUENCE [LARGE SCALE GENOMIC DNA]</scope>
    <source>
        <strain evidence="10">CGMCC 4.1530</strain>
    </source>
</reference>
<feature type="transmembrane region" description="Helical" evidence="7">
    <location>
        <begin position="128"/>
        <end position="146"/>
    </location>
</feature>
<accession>A0ABW1VR05</accession>
<evidence type="ECO:0000259" key="8">
    <source>
        <dbReference type="Pfam" id="PF00892"/>
    </source>
</evidence>
<feature type="transmembrane region" description="Helical" evidence="7">
    <location>
        <begin position="242"/>
        <end position="262"/>
    </location>
</feature>
<feature type="transmembrane region" description="Helical" evidence="7">
    <location>
        <begin position="7"/>
        <end position="29"/>
    </location>
</feature>
<evidence type="ECO:0000256" key="3">
    <source>
        <dbReference type="ARBA" id="ARBA00022475"/>
    </source>
</evidence>
<evidence type="ECO:0000256" key="7">
    <source>
        <dbReference type="SAM" id="Phobius"/>
    </source>
</evidence>
<comment type="subcellular location">
    <subcellularLocation>
        <location evidence="1">Cell membrane</location>
        <topology evidence="1">Multi-pass membrane protein</topology>
    </subcellularLocation>
</comment>
<evidence type="ECO:0000313" key="9">
    <source>
        <dbReference type="EMBL" id="MFC6362936.1"/>
    </source>
</evidence>
<proteinExistence type="inferred from homology"/>
<feature type="transmembrane region" description="Helical" evidence="7">
    <location>
        <begin position="41"/>
        <end position="59"/>
    </location>
</feature>
<feature type="domain" description="EamA" evidence="8">
    <location>
        <begin position="7"/>
        <end position="140"/>
    </location>
</feature>
<feature type="transmembrane region" description="Helical" evidence="7">
    <location>
        <begin position="98"/>
        <end position="116"/>
    </location>
</feature>
<feature type="transmembrane region" description="Helical" evidence="7">
    <location>
        <begin position="268"/>
        <end position="287"/>
    </location>
</feature>
<keyword evidence="4 7" id="KW-0812">Transmembrane</keyword>
<protein>
    <submittedName>
        <fullName evidence="9">DMT family transporter</fullName>
    </submittedName>
</protein>
<feature type="transmembrane region" description="Helical" evidence="7">
    <location>
        <begin position="214"/>
        <end position="235"/>
    </location>
</feature>
<dbReference type="InterPro" id="IPR000620">
    <property type="entry name" value="EamA_dom"/>
</dbReference>
<keyword evidence="10" id="KW-1185">Reference proteome</keyword>
<evidence type="ECO:0000256" key="4">
    <source>
        <dbReference type="ARBA" id="ARBA00022692"/>
    </source>
</evidence>
<evidence type="ECO:0000256" key="5">
    <source>
        <dbReference type="ARBA" id="ARBA00022989"/>
    </source>
</evidence>
<dbReference type="Proteomes" id="UP001596215">
    <property type="component" value="Unassembled WGS sequence"/>
</dbReference>
<organism evidence="9 10">
    <name type="scientific">Tatumella punctata</name>
    <dbReference type="NCBI Taxonomy" id="399969"/>
    <lineage>
        <taxon>Bacteria</taxon>
        <taxon>Pseudomonadati</taxon>
        <taxon>Pseudomonadota</taxon>
        <taxon>Gammaproteobacteria</taxon>
        <taxon>Enterobacterales</taxon>
        <taxon>Erwiniaceae</taxon>
        <taxon>Tatumella</taxon>
    </lineage>
</organism>
<evidence type="ECO:0000256" key="6">
    <source>
        <dbReference type="ARBA" id="ARBA00023136"/>
    </source>
</evidence>
<dbReference type="PANTHER" id="PTHR22911:SF137">
    <property type="entry name" value="SOLUTE CARRIER FAMILY 35 MEMBER G2-RELATED"/>
    <property type="match status" value="1"/>
</dbReference>